<proteinExistence type="predicted"/>
<organism evidence="1">
    <name type="scientific">marine sediment metagenome</name>
    <dbReference type="NCBI Taxonomy" id="412755"/>
    <lineage>
        <taxon>unclassified sequences</taxon>
        <taxon>metagenomes</taxon>
        <taxon>ecological metagenomes</taxon>
    </lineage>
</organism>
<name>X1NBY9_9ZZZZ</name>
<reference evidence="1" key="1">
    <citation type="journal article" date="2014" name="Front. Microbiol.">
        <title>High frequency of phylogenetically diverse reductive dehalogenase-homologous genes in deep subseafloor sedimentary metagenomes.</title>
        <authorList>
            <person name="Kawai M."/>
            <person name="Futagami T."/>
            <person name="Toyoda A."/>
            <person name="Takaki Y."/>
            <person name="Nishi S."/>
            <person name="Hori S."/>
            <person name="Arai W."/>
            <person name="Tsubouchi T."/>
            <person name="Morono Y."/>
            <person name="Uchiyama I."/>
            <person name="Ito T."/>
            <person name="Fujiyama A."/>
            <person name="Inagaki F."/>
            <person name="Takami H."/>
        </authorList>
    </citation>
    <scope>NUCLEOTIDE SEQUENCE</scope>
    <source>
        <strain evidence="1">Expedition CK06-06</strain>
    </source>
</reference>
<dbReference type="AlphaFoldDB" id="X1NBY9"/>
<accession>X1NBY9</accession>
<sequence length="80" mass="8523">MSLREQGKIAAAPAAVFYLPEMTPPSGVSLASPTRGRGYQALKLVGNGRLMKLELPPIESTAIVVKWVAIRSFKNALVSA</sequence>
<evidence type="ECO:0000313" key="1">
    <source>
        <dbReference type="EMBL" id="GAI16184.1"/>
    </source>
</evidence>
<dbReference type="EMBL" id="BARV01005563">
    <property type="protein sequence ID" value="GAI16184.1"/>
    <property type="molecule type" value="Genomic_DNA"/>
</dbReference>
<comment type="caution">
    <text evidence="1">The sequence shown here is derived from an EMBL/GenBank/DDBJ whole genome shotgun (WGS) entry which is preliminary data.</text>
</comment>
<gene>
    <name evidence="1" type="ORF">S06H3_11467</name>
</gene>
<protein>
    <submittedName>
        <fullName evidence="1">Uncharacterized protein</fullName>
    </submittedName>
</protein>